<reference evidence="1 2" key="1">
    <citation type="journal article" date="2019" name="Nat. Ecol. Evol.">
        <title>Megaphylogeny resolves global patterns of mushroom evolution.</title>
        <authorList>
            <person name="Varga T."/>
            <person name="Krizsan K."/>
            <person name="Foldi C."/>
            <person name="Dima B."/>
            <person name="Sanchez-Garcia M."/>
            <person name="Sanchez-Ramirez S."/>
            <person name="Szollosi G.J."/>
            <person name="Szarkandi J.G."/>
            <person name="Papp V."/>
            <person name="Albert L."/>
            <person name="Andreopoulos W."/>
            <person name="Angelini C."/>
            <person name="Antonin V."/>
            <person name="Barry K.W."/>
            <person name="Bougher N.L."/>
            <person name="Buchanan P."/>
            <person name="Buyck B."/>
            <person name="Bense V."/>
            <person name="Catcheside P."/>
            <person name="Chovatia M."/>
            <person name="Cooper J."/>
            <person name="Damon W."/>
            <person name="Desjardin D."/>
            <person name="Finy P."/>
            <person name="Geml J."/>
            <person name="Haridas S."/>
            <person name="Hughes K."/>
            <person name="Justo A."/>
            <person name="Karasinski D."/>
            <person name="Kautmanova I."/>
            <person name="Kiss B."/>
            <person name="Kocsube S."/>
            <person name="Kotiranta H."/>
            <person name="LaButti K.M."/>
            <person name="Lechner B.E."/>
            <person name="Liimatainen K."/>
            <person name="Lipzen A."/>
            <person name="Lukacs Z."/>
            <person name="Mihaltcheva S."/>
            <person name="Morgado L.N."/>
            <person name="Niskanen T."/>
            <person name="Noordeloos M.E."/>
            <person name="Ohm R.A."/>
            <person name="Ortiz-Santana B."/>
            <person name="Ovrebo C."/>
            <person name="Racz N."/>
            <person name="Riley R."/>
            <person name="Savchenko A."/>
            <person name="Shiryaev A."/>
            <person name="Soop K."/>
            <person name="Spirin V."/>
            <person name="Szebenyi C."/>
            <person name="Tomsovsky M."/>
            <person name="Tulloss R.E."/>
            <person name="Uehling J."/>
            <person name="Grigoriev I.V."/>
            <person name="Vagvolgyi C."/>
            <person name="Papp T."/>
            <person name="Martin F.M."/>
            <person name="Miettinen O."/>
            <person name="Hibbett D.S."/>
            <person name="Nagy L.G."/>
        </authorList>
    </citation>
    <scope>NUCLEOTIDE SEQUENCE [LARGE SCALE GENOMIC DNA]</scope>
    <source>
        <strain evidence="1 2">CBS 962.96</strain>
    </source>
</reference>
<evidence type="ECO:0008006" key="3">
    <source>
        <dbReference type="Google" id="ProtNLM"/>
    </source>
</evidence>
<protein>
    <recommendedName>
        <fullName evidence="3">Helicase ATP-binding domain-containing protein</fullName>
    </recommendedName>
</protein>
<accession>A0A4S8MAQ2</accession>
<name>A0A4S8MAQ2_DENBC</name>
<dbReference type="SUPFAM" id="SSF52540">
    <property type="entry name" value="P-loop containing nucleoside triphosphate hydrolases"/>
    <property type="match status" value="1"/>
</dbReference>
<keyword evidence="2" id="KW-1185">Reference proteome</keyword>
<dbReference type="EMBL" id="ML179118">
    <property type="protein sequence ID" value="THU99506.1"/>
    <property type="molecule type" value="Genomic_DNA"/>
</dbReference>
<evidence type="ECO:0000313" key="1">
    <source>
        <dbReference type="EMBL" id="THU99506.1"/>
    </source>
</evidence>
<dbReference type="Proteomes" id="UP000297245">
    <property type="component" value="Unassembled WGS sequence"/>
</dbReference>
<dbReference type="AlphaFoldDB" id="A0A4S8MAQ2"/>
<evidence type="ECO:0000313" key="2">
    <source>
        <dbReference type="Proteomes" id="UP000297245"/>
    </source>
</evidence>
<dbReference type="Gene3D" id="3.40.50.300">
    <property type="entry name" value="P-loop containing nucleotide triphosphate hydrolases"/>
    <property type="match status" value="1"/>
</dbReference>
<organism evidence="1 2">
    <name type="scientific">Dendrothele bispora (strain CBS 962.96)</name>
    <dbReference type="NCBI Taxonomy" id="1314807"/>
    <lineage>
        <taxon>Eukaryota</taxon>
        <taxon>Fungi</taxon>
        <taxon>Dikarya</taxon>
        <taxon>Basidiomycota</taxon>
        <taxon>Agaricomycotina</taxon>
        <taxon>Agaricomycetes</taxon>
        <taxon>Agaricomycetidae</taxon>
        <taxon>Agaricales</taxon>
        <taxon>Agaricales incertae sedis</taxon>
        <taxon>Dendrothele</taxon>
    </lineage>
</organism>
<proteinExistence type="predicted"/>
<dbReference type="OrthoDB" id="3260945at2759"/>
<sequence length="108" mass="12369">IIENKTFQSKLIHFTVDEAHLIPSWGKNFRPCFSHIGSFAQGCVPILTWTATLVIGSATSSICVSKYAQLLNYLHDGQKTVIHVNTIPEAYRIYKFLWDYIPNEFNHL</sequence>
<dbReference type="InterPro" id="IPR027417">
    <property type="entry name" value="P-loop_NTPase"/>
</dbReference>
<feature type="non-terminal residue" evidence="1">
    <location>
        <position position="1"/>
    </location>
</feature>
<gene>
    <name evidence="1" type="ORF">K435DRAFT_658793</name>
</gene>